<dbReference type="InterPro" id="IPR006063">
    <property type="entry name" value="HisA_bact_arch"/>
</dbReference>
<evidence type="ECO:0000256" key="2">
    <source>
        <dbReference type="ARBA" id="ARBA00004496"/>
    </source>
</evidence>
<dbReference type="EMBL" id="NPIA01000004">
    <property type="protein sequence ID" value="OZM56994.1"/>
    <property type="molecule type" value="Genomic_DNA"/>
</dbReference>
<evidence type="ECO:0000256" key="13">
    <source>
        <dbReference type="RuleBase" id="RU003657"/>
    </source>
</evidence>
<dbReference type="NCBIfam" id="TIGR00007">
    <property type="entry name" value="1-(5-phosphoribosyl)-5-[(5-phosphoribosylamino)methylideneamino]imidazole-4-carboxamide isomerase"/>
    <property type="match status" value="1"/>
</dbReference>
<keyword evidence="9 12" id="KW-0368">Histidine biosynthesis</keyword>
<dbReference type="PANTHER" id="PTHR43090">
    <property type="entry name" value="1-(5-PHOSPHORIBOSYL)-5-[(5-PHOSPHORIBOSYLAMINO)METHYLIDENEAMINO] IMIDAZOLE-4-CARBOXAMIDE ISOMERASE"/>
    <property type="match status" value="1"/>
</dbReference>
<evidence type="ECO:0000256" key="4">
    <source>
        <dbReference type="ARBA" id="ARBA00009667"/>
    </source>
</evidence>
<keyword evidence="16" id="KW-1185">Reference proteome</keyword>
<dbReference type="CDD" id="cd04732">
    <property type="entry name" value="HisA"/>
    <property type="match status" value="1"/>
</dbReference>
<name>A0A263BTE3_9BACI</name>
<dbReference type="AlphaFoldDB" id="A0A263BTE3"/>
<evidence type="ECO:0000256" key="6">
    <source>
        <dbReference type="ARBA" id="ARBA00018464"/>
    </source>
</evidence>
<evidence type="ECO:0000313" key="15">
    <source>
        <dbReference type="EMBL" id="OZM56994.1"/>
    </source>
</evidence>
<evidence type="ECO:0000256" key="8">
    <source>
        <dbReference type="ARBA" id="ARBA00022605"/>
    </source>
</evidence>
<evidence type="ECO:0000256" key="14">
    <source>
        <dbReference type="RuleBase" id="RU003658"/>
    </source>
</evidence>
<evidence type="ECO:0000256" key="9">
    <source>
        <dbReference type="ARBA" id="ARBA00023102"/>
    </source>
</evidence>
<evidence type="ECO:0000256" key="3">
    <source>
        <dbReference type="ARBA" id="ARBA00005133"/>
    </source>
</evidence>
<organism evidence="15 16">
    <name type="scientific">Lottiidibacillus patelloidae</name>
    <dbReference type="NCBI Taxonomy" id="2670334"/>
    <lineage>
        <taxon>Bacteria</taxon>
        <taxon>Bacillati</taxon>
        <taxon>Bacillota</taxon>
        <taxon>Bacilli</taxon>
        <taxon>Bacillales</taxon>
        <taxon>Bacillaceae</taxon>
        <taxon>Lottiidibacillus</taxon>
    </lineage>
</organism>
<dbReference type="InterPro" id="IPR013785">
    <property type="entry name" value="Aldolase_TIM"/>
</dbReference>
<evidence type="ECO:0000313" key="16">
    <source>
        <dbReference type="Proteomes" id="UP000217083"/>
    </source>
</evidence>
<evidence type="ECO:0000256" key="7">
    <source>
        <dbReference type="ARBA" id="ARBA00022490"/>
    </source>
</evidence>
<feature type="active site" description="Proton acceptor" evidence="12">
    <location>
        <position position="8"/>
    </location>
</feature>
<keyword evidence="7 12" id="KW-0963">Cytoplasm</keyword>
<keyword evidence="10 12" id="KW-0413">Isomerase</keyword>
<dbReference type="HAMAP" id="MF_01014">
    <property type="entry name" value="HisA"/>
    <property type="match status" value="1"/>
</dbReference>
<evidence type="ECO:0000256" key="5">
    <source>
        <dbReference type="ARBA" id="ARBA00012550"/>
    </source>
</evidence>
<gene>
    <name evidence="12 15" type="primary">hisA</name>
    <name evidence="15" type="ORF">CIB95_09495</name>
</gene>
<comment type="subcellular location">
    <subcellularLocation>
        <location evidence="2 12 14">Cytoplasm</location>
    </subcellularLocation>
</comment>
<dbReference type="NCBIfam" id="NF010112">
    <property type="entry name" value="PRK13585.1"/>
    <property type="match status" value="1"/>
</dbReference>
<proteinExistence type="inferred from homology"/>
<dbReference type="GO" id="GO:0005737">
    <property type="term" value="C:cytoplasm"/>
    <property type="evidence" value="ECO:0007669"/>
    <property type="project" value="UniProtKB-SubCell"/>
</dbReference>
<feature type="active site" description="Proton donor" evidence="12">
    <location>
        <position position="130"/>
    </location>
</feature>
<dbReference type="Pfam" id="PF00977">
    <property type="entry name" value="His_biosynth"/>
    <property type="match status" value="1"/>
</dbReference>
<reference evidence="16" key="1">
    <citation type="submission" date="2017-08" db="EMBL/GenBank/DDBJ databases">
        <authorList>
            <person name="Huang Z."/>
        </authorList>
    </citation>
    <scope>NUCLEOTIDE SEQUENCE [LARGE SCALE GENOMIC DNA]</scope>
    <source>
        <strain evidence="16">SA5d-4</strain>
    </source>
</reference>
<evidence type="ECO:0000256" key="10">
    <source>
        <dbReference type="ARBA" id="ARBA00023235"/>
    </source>
</evidence>
<evidence type="ECO:0000256" key="1">
    <source>
        <dbReference type="ARBA" id="ARBA00000901"/>
    </source>
</evidence>
<comment type="similarity">
    <text evidence="4 12 13">Belongs to the HisA/HisF family.</text>
</comment>
<reference evidence="15 16" key="2">
    <citation type="submission" date="2017-09" db="EMBL/GenBank/DDBJ databases">
        <title>Bacillus patelloidae sp. nov., isolated from the intestinal tract of a marine limpet.</title>
        <authorList>
            <person name="Liu R."/>
            <person name="Dong C."/>
            <person name="Shao Z."/>
        </authorList>
    </citation>
    <scope>NUCLEOTIDE SEQUENCE [LARGE SCALE GENOMIC DNA]</scope>
    <source>
        <strain evidence="15 16">SA5d-4</strain>
    </source>
</reference>
<protein>
    <recommendedName>
        <fullName evidence="6 12">1-(5-phosphoribosyl)-5-[(5-phosphoribosylamino)methylideneamino] imidazole-4-carboxamide isomerase</fullName>
        <ecNumber evidence="5 12">5.3.1.16</ecNumber>
    </recommendedName>
    <alternativeName>
        <fullName evidence="11 12">Phosphoribosylformimino-5-aminoimidazole carboxamide ribotide isomerase</fullName>
    </alternativeName>
</protein>
<comment type="pathway">
    <text evidence="3 12 14">Amino-acid biosynthesis; L-histidine biosynthesis; L-histidine from 5-phospho-alpha-D-ribose 1-diphosphate: step 4/9.</text>
</comment>
<dbReference type="GO" id="GO:0000105">
    <property type="term" value="P:L-histidine biosynthetic process"/>
    <property type="evidence" value="ECO:0007669"/>
    <property type="project" value="UniProtKB-UniRule"/>
</dbReference>
<dbReference type="EC" id="5.3.1.16" evidence="5 12"/>
<dbReference type="Gene3D" id="3.20.20.70">
    <property type="entry name" value="Aldolase class I"/>
    <property type="match status" value="1"/>
</dbReference>
<dbReference type="UniPathway" id="UPA00031">
    <property type="reaction ID" value="UER00009"/>
</dbReference>
<dbReference type="GO" id="GO:0000162">
    <property type="term" value="P:L-tryptophan biosynthetic process"/>
    <property type="evidence" value="ECO:0007669"/>
    <property type="project" value="TreeGrafter"/>
</dbReference>
<dbReference type="InterPro" id="IPR044524">
    <property type="entry name" value="Isoase_HisA-like"/>
</dbReference>
<dbReference type="FunFam" id="3.20.20.70:FF:000009">
    <property type="entry name" value="1-(5-phosphoribosyl)-5-[(5-phosphoribosylamino)methylideneamino] imidazole-4-carboxamide isomerase"/>
    <property type="match status" value="1"/>
</dbReference>
<dbReference type="PANTHER" id="PTHR43090:SF2">
    <property type="entry name" value="1-(5-PHOSPHORIBOSYL)-5-[(5-PHOSPHORIBOSYLAMINO)METHYLIDENEAMINO] IMIDAZOLE-4-CARBOXAMIDE ISOMERASE"/>
    <property type="match status" value="1"/>
</dbReference>
<dbReference type="InterPro" id="IPR011060">
    <property type="entry name" value="RibuloseP-bd_barrel"/>
</dbReference>
<comment type="catalytic activity">
    <reaction evidence="1 12 14">
        <text>1-(5-phospho-beta-D-ribosyl)-5-[(5-phospho-beta-D-ribosylamino)methylideneamino]imidazole-4-carboxamide = 5-[(5-phospho-1-deoxy-D-ribulos-1-ylimino)methylamino]-1-(5-phospho-beta-D-ribosyl)imidazole-4-carboxamide</text>
        <dbReference type="Rhea" id="RHEA:15469"/>
        <dbReference type="ChEBI" id="CHEBI:58435"/>
        <dbReference type="ChEBI" id="CHEBI:58525"/>
        <dbReference type="EC" id="5.3.1.16"/>
    </reaction>
</comment>
<accession>A0A263BTE3</accession>
<evidence type="ECO:0000256" key="12">
    <source>
        <dbReference type="HAMAP-Rule" id="MF_01014"/>
    </source>
</evidence>
<dbReference type="InterPro" id="IPR023016">
    <property type="entry name" value="HisA/PriA"/>
</dbReference>
<dbReference type="GO" id="GO:0003949">
    <property type="term" value="F:1-(5-phosphoribosyl)-5-[(5-phosphoribosylamino)methylideneamino]imidazole-4-carboxamide isomerase activity"/>
    <property type="evidence" value="ECO:0007669"/>
    <property type="project" value="UniProtKB-UniRule"/>
</dbReference>
<evidence type="ECO:0000256" key="11">
    <source>
        <dbReference type="ARBA" id="ARBA00030547"/>
    </source>
</evidence>
<dbReference type="SUPFAM" id="SSF51366">
    <property type="entry name" value="Ribulose-phoshate binding barrel"/>
    <property type="match status" value="1"/>
</dbReference>
<comment type="caution">
    <text evidence="15">The sequence shown here is derived from an EMBL/GenBank/DDBJ whole genome shotgun (WGS) entry which is preliminary data.</text>
</comment>
<sequence>MIIFPAIDIKDNECVRLTQGDYRQKIVYSNQPEEVAVRWEKEGAPFLHLVDLDGAKDGYLYNKSTIEKIVKSVSIPVQLGGGIRDEATASELLALGINRVILGTVAVENLSLVKQLVEKYGAEKIVVSIDATNGKVATRGWKNISEVDALTLCQTLEEVGITTIVYTDILRDGMLQGPNLEIYKELAEKTNLQVIASGGIGSLKDIKELASIGLYGTIVGKALYEEKVDLKEVLSCLQKGSSRA</sequence>
<dbReference type="RefSeq" id="WP_094924546.1">
    <property type="nucleotide sequence ID" value="NZ_NPIA01000004.1"/>
</dbReference>
<dbReference type="InterPro" id="IPR006062">
    <property type="entry name" value="His_biosynth"/>
</dbReference>
<dbReference type="Proteomes" id="UP000217083">
    <property type="component" value="Unassembled WGS sequence"/>
</dbReference>
<keyword evidence="8 12" id="KW-0028">Amino-acid biosynthesis</keyword>